<keyword evidence="1" id="KW-0472">Membrane</keyword>
<dbReference type="AlphaFoldDB" id="A0A087LWU1"/>
<feature type="transmembrane region" description="Helical" evidence="1">
    <location>
        <begin position="12"/>
        <end position="35"/>
    </location>
</feature>
<dbReference type="STRING" id="46914.JP75_22950"/>
<reference evidence="2 3" key="1">
    <citation type="submission" date="2014-08" db="EMBL/GenBank/DDBJ databases">
        <authorList>
            <person name="Hassan Y.I."/>
            <person name="Lepp D."/>
            <person name="Zhou T."/>
        </authorList>
    </citation>
    <scope>NUCLEOTIDE SEQUENCE [LARGE SCALE GENOMIC DNA]</scope>
    <source>
        <strain evidence="2 3">IFO13584</strain>
    </source>
</reference>
<dbReference type="EMBL" id="JQGC01000031">
    <property type="protein sequence ID" value="KFL29094.1"/>
    <property type="molecule type" value="Genomic_DNA"/>
</dbReference>
<protein>
    <submittedName>
        <fullName evidence="2">Uncharacterized protein</fullName>
    </submittedName>
</protein>
<evidence type="ECO:0000256" key="1">
    <source>
        <dbReference type="SAM" id="Phobius"/>
    </source>
</evidence>
<name>A0A087LWU1_9HYPH</name>
<keyword evidence="1" id="KW-1133">Transmembrane helix</keyword>
<keyword evidence="3" id="KW-1185">Reference proteome</keyword>
<proteinExistence type="predicted"/>
<keyword evidence="1" id="KW-0812">Transmembrane</keyword>
<feature type="transmembrane region" description="Helical" evidence="1">
    <location>
        <begin position="102"/>
        <end position="125"/>
    </location>
</feature>
<comment type="caution">
    <text evidence="2">The sequence shown here is derived from an EMBL/GenBank/DDBJ whole genome shotgun (WGS) entry which is preliminary data.</text>
</comment>
<accession>A0A087LWU1</accession>
<evidence type="ECO:0000313" key="2">
    <source>
        <dbReference type="EMBL" id="KFL29094.1"/>
    </source>
</evidence>
<gene>
    <name evidence="2" type="ORF">JP75_22950</name>
</gene>
<sequence length="161" mass="17267">MISNALLGAIRVKIGVVIFGILASFALMAGIWNLASSQQLRAHFGHQVVGFTVQQQREIIRACDKETGEVAYKTCVGDALGDGLTAVREVADLQAQQSMAQWAAIMAFVAAAQLGLSAAGAYFVWRTLQQQLQANTITRNVGIAQTRAYVGIDGPNRGFKQ</sequence>
<evidence type="ECO:0000313" key="3">
    <source>
        <dbReference type="Proteomes" id="UP000028981"/>
    </source>
</evidence>
<organism evidence="2 3">
    <name type="scientific">Devosia riboflavina</name>
    <dbReference type="NCBI Taxonomy" id="46914"/>
    <lineage>
        <taxon>Bacteria</taxon>
        <taxon>Pseudomonadati</taxon>
        <taxon>Pseudomonadota</taxon>
        <taxon>Alphaproteobacteria</taxon>
        <taxon>Hyphomicrobiales</taxon>
        <taxon>Devosiaceae</taxon>
        <taxon>Devosia</taxon>
    </lineage>
</organism>
<dbReference type="Proteomes" id="UP000028981">
    <property type="component" value="Unassembled WGS sequence"/>
</dbReference>